<dbReference type="AlphaFoldDB" id="A0A4P8EDV5"/>
<keyword evidence="6" id="KW-0963">Cytoplasm</keyword>
<dbReference type="KEGG" id="pseb:EOK75_04970"/>
<dbReference type="NCBIfam" id="TIGR02432">
    <property type="entry name" value="lysidine_TilS_N"/>
    <property type="match status" value="1"/>
</dbReference>
<feature type="binding site" evidence="6">
    <location>
        <begin position="32"/>
        <end position="37"/>
    </location>
    <ligand>
        <name>ATP</name>
        <dbReference type="ChEBI" id="CHEBI:30616"/>
    </ligand>
</feature>
<evidence type="ECO:0000259" key="7">
    <source>
        <dbReference type="Pfam" id="PF01171"/>
    </source>
</evidence>
<dbReference type="GO" id="GO:0005737">
    <property type="term" value="C:cytoplasm"/>
    <property type="evidence" value="ECO:0007669"/>
    <property type="project" value="UniProtKB-SubCell"/>
</dbReference>
<organism evidence="8 9">
    <name type="scientific">Pseudorhodobacter turbinis</name>
    <dbReference type="NCBI Taxonomy" id="2500533"/>
    <lineage>
        <taxon>Bacteria</taxon>
        <taxon>Pseudomonadati</taxon>
        <taxon>Pseudomonadota</taxon>
        <taxon>Alphaproteobacteria</taxon>
        <taxon>Rhodobacterales</taxon>
        <taxon>Paracoccaceae</taxon>
        <taxon>Pseudorhodobacter</taxon>
    </lineage>
</organism>
<name>A0A4P8EDV5_9RHOB</name>
<dbReference type="Proteomes" id="UP000298631">
    <property type="component" value="Chromosome"/>
</dbReference>
<keyword evidence="1 6" id="KW-0436">Ligase</keyword>
<feature type="domain" description="tRNA(Ile)-lysidine/2-thiocytidine synthase N-terminal" evidence="7">
    <location>
        <begin position="27"/>
        <end position="201"/>
    </location>
</feature>
<dbReference type="EMBL" id="CP039964">
    <property type="protein sequence ID" value="QCO55181.1"/>
    <property type="molecule type" value="Genomic_DNA"/>
</dbReference>
<accession>A0A4P8EDV5</accession>
<dbReference type="InterPro" id="IPR012094">
    <property type="entry name" value="tRNA_Ile_lys_synt"/>
</dbReference>
<dbReference type="GO" id="GO:0006400">
    <property type="term" value="P:tRNA modification"/>
    <property type="evidence" value="ECO:0007669"/>
    <property type="project" value="UniProtKB-UniRule"/>
</dbReference>
<dbReference type="GO" id="GO:0032267">
    <property type="term" value="F:tRNA(Ile)-lysidine synthase activity"/>
    <property type="evidence" value="ECO:0007669"/>
    <property type="project" value="UniProtKB-EC"/>
</dbReference>
<dbReference type="PANTHER" id="PTHR43033">
    <property type="entry name" value="TRNA(ILE)-LYSIDINE SYNTHASE-RELATED"/>
    <property type="match status" value="1"/>
</dbReference>
<gene>
    <name evidence="6 8" type="primary">tilS</name>
    <name evidence="8" type="ORF">EOK75_04970</name>
</gene>
<comment type="catalytic activity">
    <reaction evidence="5 6">
        <text>cytidine(34) in tRNA(Ile2) + L-lysine + ATP = lysidine(34) in tRNA(Ile2) + AMP + diphosphate + H(+)</text>
        <dbReference type="Rhea" id="RHEA:43744"/>
        <dbReference type="Rhea" id="RHEA-COMP:10625"/>
        <dbReference type="Rhea" id="RHEA-COMP:10670"/>
        <dbReference type="ChEBI" id="CHEBI:15378"/>
        <dbReference type="ChEBI" id="CHEBI:30616"/>
        <dbReference type="ChEBI" id="CHEBI:32551"/>
        <dbReference type="ChEBI" id="CHEBI:33019"/>
        <dbReference type="ChEBI" id="CHEBI:82748"/>
        <dbReference type="ChEBI" id="CHEBI:83665"/>
        <dbReference type="ChEBI" id="CHEBI:456215"/>
        <dbReference type="EC" id="6.3.4.19"/>
    </reaction>
</comment>
<comment type="function">
    <text evidence="6">Ligates lysine onto the cytidine present at position 34 of the AUA codon-specific tRNA(Ile) that contains the anticodon CAU, in an ATP-dependent manner. Cytidine is converted to lysidine, thus changing the amino acid specificity of the tRNA from methionine to isoleucine.</text>
</comment>
<evidence type="ECO:0000313" key="9">
    <source>
        <dbReference type="Proteomes" id="UP000298631"/>
    </source>
</evidence>
<comment type="domain">
    <text evidence="6">The N-terminal region contains the highly conserved SGGXDS motif, predicted to be a P-loop motif involved in ATP binding.</text>
</comment>
<keyword evidence="4 6" id="KW-0067">ATP-binding</keyword>
<dbReference type="CDD" id="cd01992">
    <property type="entry name" value="TilS_N"/>
    <property type="match status" value="1"/>
</dbReference>
<protein>
    <recommendedName>
        <fullName evidence="6">tRNA(Ile)-lysidine synthase</fullName>
        <ecNumber evidence="6">6.3.4.19</ecNumber>
    </recommendedName>
    <alternativeName>
        <fullName evidence="6">tRNA(Ile)-2-lysyl-cytidine synthase</fullName>
    </alternativeName>
    <alternativeName>
        <fullName evidence="6">tRNA(Ile)-lysidine synthetase</fullName>
    </alternativeName>
</protein>
<evidence type="ECO:0000256" key="6">
    <source>
        <dbReference type="HAMAP-Rule" id="MF_01161"/>
    </source>
</evidence>
<dbReference type="PANTHER" id="PTHR43033:SF1">
    <property type="entry name" value="TRNA(ILE)-LYSIDINE SYNTHASE-RELATED"/>
    <property type="match status" value="1"/>
</dbReference>
<evidence type="ECO:0000313" key="8">
    <source>
        <dbReference type="EMBL" id="QCO55181.1"/>
    </source>
</evidence>
<dbReference type="HAMAP" id="MF_01161">
    <property type="entry name" value="tRNA_Ile_lys_synt"/>
    <property type="match status" value="1"/>
</dbReference>
<evidence type="ECO:0000256" key="5">
    <source>
        <dbReference type="ARBA" id="ARBA00048539"/>
    </source>
</evidence>
<keyword evidence="3 6" id="KW-0547">Nucleotide-binding</keyword>
<dbReference type="RefSeq" id="WP_137192872.1">
    <property type="nucleotide sequence ID" value="NZ_CP039964.1"/>
</dbReference>
<dbReference type="Gene3D" id="3.40.50.620">
    <property type="entry name" value="HUPs"/>
    <property type="match status" value="1"/>
</dbReference>
<comment type="subcellular location">
    <subcellularLocation>
        <location evidence="6">Cytoplasm</location>
    </subcellularLocation>
</comment>
<keyword evidence="9" id="KW-1185">Reference proteome</keyword>
<evidence type="ECO:0000256" key="1">
    <source>
        <dbReference type="ARBA" id="ARBA00022598"/>
    </source>
</evidence>
<dbReference type="EC" id="6.3.4.19" evidence="6"/>
<reference evidence="8 9" key="1">
    <citation type="submission" date="2019-05" db="EMBL/GenBank/DDBJ databases">
        <title>Pseudorhodobacter turbinis sp. nov., isolated from the gut of the Korean turban shell.</title>
        <authorList>
            <person name="Jeong Y.-S."/>
            <person name="Kang W.-R."/>
            <person name="Bae J.-W."/>
        </authorList>
    </citation>
    <scope>NUCLEOTIDE SEQUENCE [LARGE SCALE GENOMIC DNA]</scope>
    <source>
        <strain evidence="8 9">S12M18</strain>
    </source>
</reference>
<dbReference type="GO" id="GO:0005524">
    <property type="term" value="F:ATP binding"/>
    <property type="evidence" value="ECO:0007669"/>
    <property type="project" value="UniProtKB-UniRule"/>
</dbReference>
<evidence type="ECO:0000256" key="4">
    <source>
        <dbReference type="ARBA" id="ARBA00022840"/>
    </source>
</evidence>
<dbReference type="Pfam" id="PF01171">
    <property type="entry name" value="ATP_bind_3"/>
    <property type="match status" value="1"/>
</dbReference>
<evidence type="ECO:0000256" key="3">
    <source>
        <dbReference type="ARBA" id="ARBA00022741"/>
    </source>
</evidence>
<dbReference type="OrthoDB" id="9807403at2"/>
<dbReference type="InterPro" id="IPR012795">
    <property type="entry name" value="tRNA_Ile_lys_synt_N"/>
</dbReference>
<dbReference type="InterPro" id="IPR011063">
    <property type="entry name" value="TilS/TtcA_N"/>
</dbReference>
<dbReference type="SUPFAM" id="SSF52402">
    <property type="entry name" value="Adenine nucleotide alpha hydrolases-like"/>
    <property type="match status" value="1"/>
</dbReference>
<proteinExistence type="inferred from homology"/>
<comment type="similarity">
    <text evidence="6">Belongs to the tRNA(Ile)-lysidine synthase family.</text>
</comment>
<sequence>MPVKDWAESDLIAEASAAVAAAPDARVAVAVSGGSDSMASLHLAWQAFGAVQAVTVDHALRAGSAEEAHEVSRFCEDLGVGHQTLVWQHGTVTGNLMEAARQARYGLMADWAESAGITHIFLGHTADDQAETFLMGLARGAGIDGLSGMRAEWQHGAVRFVRPFLAVPRATLRSYLTTKGIAWVDDPSNENERFTRVKTRKLLPQLQPLGITVERLAGVISNLAATQSVVRQAVADAAVVVCHEVAGSLEFDLTAWSECSPEIQRRLLLAGILWVSGAEHAPRAAATARVLQAIAARRDATLWGVRLRMGPQSFRLMREARAVGGACGPNALWDGRWQVTGPFAAGQQLQGLGADGLRQVEGWRETGIARDVLLVSPSVWQDDVLVAAPLAGFSPDFHARIAAAFNQFVVSH</sequence>
<evidence type="ECO:0000256" key="2">
    <source>
        <dbReference type="ARBA" id="ARBA00022694"/>
    </source>
</evidence>
<dbReference type="InterPro" id="IPR014729">
    <property type="entry name" value="Rossmann-like_a/b/a_fold"/>
</dbReference>
<keyword evidence="2 6" id="KW-0819">tRNA processing</keyword>